<reference evidence="1 2" key="1">
    <citation type="submission" date="2020-08" db="EMBL/GenBank/DDBJ databases">
        <authorList>
            <person name="Hejnol A."/>
        </authorList>
    </citation>
    <scope>NUCLEOTIDE SEQUENCE [LARGE SCALE GENOMIC DNA]</scope>
</reference>
<dbReference type="PANTHER" id="PTHR14694">
    <property type="entry name" value="CALCIUM-RESPONSIVE TRANSCRIPTION FACTOR"/>
    <property type="match status" value="1"/>
</dbReference>
<dbReference type="PANTHER" id="PTHR14694:SF1">
    <property type="entry name" value="CALCIUM-RESPONSIVE TRANSCRIPTION FACTOR"/>
    <property type="match status" value="1"/>
</dbReference>
<dbReference type="Pfam" id="PF15299">
    <property type="entry name" value="ALS2CR8"/>
    <property type="match status" value="1"/>
</dbReference>
<name>A0A7I8VMC1_9ANNE</name>
<keyword evidence="2" id="KW-1185">Reference proteome</keyword>
<evidence type="ECO:0000313" key="1">
    <source>
        <dbReference type="EMBL" id="CAD5117423.1"/>
    </source>
</evidence>
<dbReference type="AlphaFoldDB" id="A0A7I8VMC1"/>
<dbReference type="GO" id="GO:0000978">
    <property type="term" value="F:RNA polymerase II cis-regulatory region sequence-specific DNA binding"/>
    <property type="evidence" value="ECO:0007669"/>
    <property type="project" value="TreeGrafter"/>
</dbReference>
<proteinExistence type="predicted"/>
<organism evidence="1 2">
    <name type="scientific">Dimorphilus gyrociliatus</name>
    <dbReference type="NCBI Taxonomy" id="2664684"/>
    <lineage>
        <taxon>Eukaryota</taxon>
        <taxon>Metazoa</taxon>
        <taxon>Spiralia</taxon>
        <taxon>Lophotrochozoa</taxon>
        <taxon>Annelida</taxon>
        <taxon>Polychaeta</taxon>
        <taxon>Polychaeta incertae sedis</taxon>
        <taxon>Dinophilidae</taxon>
        <taxon>Dimorphilus</taxon>
    </lineage>
</organism>
<protein>
    <submittedName>
        <fullName evidence="1">DgyrCDS6193</fullName>
    </submittedName>
</protein>
<dbReference type="OrthoDB" id="2668416at2759"/>
<dbReference type="InterPro" id="IPR029309">
    <property type="entry name" value="CaRF"/>
</dbReference>
<dbReference type="EMBL" id="CAJFCJ010000007">
    <property type="protein sequence ID" value="CAD5117423.1"/>
    <property type="molecule type" value="Genomic_DNA"/>
</dbReference>
<dbReference type="Proteomes" id="UP000549394">
    <property type="component" value="Unassembled WGS sequence"/>
</dbReference>
<sequence length="542" mass="61486">MPVINVEDLKTENASSEELQIVTFNSDGKVTAVTLDAVDGVEVINGHQFLILKDSVTNENGENEEAFSIEKYLTFPEQPKPLPPGTPAWAAKLRDCEKVGTSYRGWVRTEAELDIVLTMHKQTTMSVWGTRQSSCPGKNATRLMWKSQYVPFDGIPFVNTGSRAVVQECQHGPRRRGAVRRSGTDSKTKNEDFKATCPARIYIKKVKKFPTFRVNICDDRKALKEEMDKSFRELKQALQDNRVSGEERHYVHLPAEEAHEFHSLNNSSKSIRSTFSDISANDQSEMDLLNRENTDMGDADSETDTIIKPLKGRLHPLIRKKIREYVASGQTQLYEIRSRLRIYAERNLKLLSASPRVEKHDLSIFPTVHDLQNQIQMAIEDAEKGSLKLADNVTVEALRNSKSLSHQKLSKHSKQKPRTFYVTFSKNEEKPLADESHSITKVEMRYPTGTTKSVSKEELAQIMFKSLPKEIFVANVSNDLSVEGNSLESDDHLQTNTLMTELPDHSLEFDNSQENPLLYPVTKHEDSKTDSSLEFVDLENKI</sequence>
<evidence type="ECO:0000313" key="2">
    <source>
        <dbReference type="Proteomes" id="UP000549394"/>
    </source>
</evidence>
<comment type="caution">
    <text evidence="1">The sequence shown here is derived from an EMBL/GenBank/DDBJ whole genome shotgun (WGS) entry which is preliminary data.</text>
</comment>
<dbReference type="GO" id="GO:0005634">
    <property type="term" value="C:nucleus"/>
    <property type="evidence" value="ECO:0007669"/>
    <property type="project" value="TreeGrafter"/>
</dbReference>
<gene>
    <name evidence="1" type="ORF">DGYR_LOCUS5953</name>
</gene>
<dbReference type="GO" id="GO:0000981">
    <property type="term" value="F:DNA-binding transcription factor activity, RNA polymerase II-specific"/>
    <property type="evidence" value="ECO:0007669"/>
    <property type="project" value="TreeGrafter"/>
</dbReference>
<accession>A0A7I8VMC1</accession>